<dbReference type="InterPro" id="IPR045845">
    <property type="entry name" value="BSK"/>
</dbReference>
<dbReference type="Gene3D" id="1.10.510.10">
    <property type="entry name" value="Transferase(Phosphotransferase) domain 1"/>
    <property type="match status" value="1"/>
</dbReference>
<evidence type="ECO:0000259" key="14">
    <source>
        <dbReference type="PROSITE" id="PS50011"/>
    </source>
</evidence>
<evidence type="ECO:0000256" key="3">
    <source>
        <dbReference type="ARBA" id="ARBA00022475"/>
    </source>
</evidence>
<dbReference type="PANTHER" id="PTHR45863:SF22">
    <property type="entry name" value="SERINE_THREONINE-PROTEIN KINASE BSK1"/>
    <property type="match status" value="1"/>
</dbReference>
<keyword evidence="11" id="KW-0449">Lipoprotein</keyword>
<evidence type="ECO:0000256" key="2">
    <source>
        <dbReference type="ARBA" id="ARBA00008684"/>
    </source>
</evidence>
<evidence type="ECO:0000256" key="1">
    <source>
        <dbReference type="ARBA" id="ARBA00004193"/>
    </source>
</evidence>
<feature type="domain" description="Protein kinase" evidence="14">
    <location>
        <begin position="66"/>
        <end position="366"/>
    </location>
</feature>
<sequence>MGCCESKVSEKQPEKLQTQAHANNSRTPTHHPNPSPGSDPETGGAPPFSEFSFSDLKAATNNFSSDFIVSESGEKAPNLVYKGRLQNRRWIAVKKFTKMAWPDPKQFAVSLFMLLASLGLGLLVVLVVFNRFVKWVCEILCGFLNFWASAFVGGSLGCWEAEASEACEFKFGYCCDGDERLLVAEYMPTDTLAKHLFHWENQTIEWAMRLRVGLYIAEALDYCSTEGRPLYHDLNAYRVLFDEDGDPRLSCFGLMRNSRDGKSYSTNLAYTPPEYLRNGRVTPESVIYSFGTVLLDLLSGKHIPPSHALDMIRGKNIILLMDSHLEGKFSTEEATVVVNLASQCLQYEPRERPNTKDLVATLAPLQTKPEVPSYVMLGIPKHEEAPATPQRPLSAMGEACSRMDLTAIHQILVMTHYRDDEGTNELSFQEWTQQMRDMLEARKRGDFAFRDKDFKTAIDCYSQFIDVGTMVSPTVFARRSLCYLLNEQPDAALRDAMQAQCVYPDWPTAFYMQSVALAKLDMHKDATDMLNEATALEEKRQRGGRGS</sequence>
<keyword evidence="5" id="KW-0808">Transferase</keyword>
<dbReference type="InterPro" id="IPR058209">
    <property type="entry name" value="TPR_BSK1_C"/>
</dbReference>
<keyword evidence="6" id="KW-0519">Myristate</keyword>
<evidence type="ECO:0000256" key="12">
    <source>
        <dbReference type="SAM" id="MobiDB-lite"/>
    </source>
</evidence>
<comment type="subcellular location">
    <subcellularLocation>
        <location evidence="1">Cell membrane</location>
        <topology evidence="1">Lipid-anchor</topology>
    </subcellularLocation>
</comment>
<dbReference type="PROSITE" id="PS50011">
    <property type="entry name" value="PROTEIN_KINASE_DOM"/>
    <property type="match status" value="1"/>
</dbReference>
<keyword evidence="8 15" id="KW-0418">Kinase</keyword>
<evidence type="ECO:0000313" key="16">
    <source>
        <dbReference type="Proteomes" id="UP000250321"/>
    </source>
</evidence>
<comment type="similarity">
    <text evidence="2">Belongs to the protein kinase superfamily. Ser/Thr protein kinase family.</text>
</comment>
<dbReference type="GO" id="GO:0004674">
    <property type="term" value="F:protein serine/threonine kinase activity"/>
    <property type="evidence" value="ECO:0007669"/>
    <property type="project" value="UniProtKB-KW"/>
</dbReference>
<dbReference type="GO" id="GO:0009742">
    <property type="term" value="P:brassinosteroid mediated signaling pathway"/>
    <property type="evidence" value="ECO:0007669"/>
    <property type="project" value="InterPro"/>
</dbReference>
<evidence type="ECO:0000256" key="7">
    <source>
        <dbReference type="ARBA" id="ARBA00022741"/>
    </source>
</evidence>
<proteinExistence type="inferred from homology"/>
<evidence type="ECO:0000256" key="11">
    <source>
        <dbReference type="ARBA" id="ARBA00023288"/>
    </source>
</evidence>
<feature type="compositionally biased region" description="Polar residues" evidence="12">
    <location>
        <begin position="15"/>
        <end position="30"/>
    </location>
</feature>
<dbReference type="SUPFAM" id="SSF56112">
    <property type="entry name" value="Protein kinase-like (PK-like)"/>
    <property type="match status" value="1"/>
</dbReference>
<accession>A0A314XET0</accession>
<dbReference type="InterPro" id="IPR011990">
    <property type="entry name" value="TPR-like_helical_dom_sf"/>
</dbReference>
<gene>
    <name evidence="15" type="ORF">Pyn_25287</name>
</gene>
<keyword evidence="13" id="KW-0812">Transmembrane</keyword>
<dbReference type="STRING" id="2094558.A0A314XET0"/>
<dbReference type="GO" id="GO:0005886">
    <property type="term" value="C:plasma membrane"/>
    <property type="evidence" value="ECO:0007669"/>
    <property type="project" value="UniProtKB-SubCell"/>
</dbReference>
<dbReference type="OrthoDB" id="1028014at2759"/>
<dbReference type="Pfam" id="PF07714">
    <property type="entry name" value="PK_Tyr_Ser-Thr"/>
    <property type="match status" value="1"/>
</dbReference>
<evidence type="ECO:0000256" key="9">
    <source>
        <dbReference type="ARBA" id="ARBA00022840"/>
    </source>
</evidence>
<keyword evidence="3" id="KW-1003">Cell membrane</keyword>
<protein>
    <submittedName>
        <fullName evidence="15">Putative serine/threonine-protein kinase</fullName>
    </submittedName>
</protein>
<feature type="region of interest" description="Disordered" evidence="12">
    <location>
        <begin position="1"/>
        <end position="44"/>
    </location>
</feature>
<evidence type="ECO:0000256" key="10">
    <source>
        <dbReference type="ARBA" id="ARBA00023136"/>
    </source>
</evidence>
<evidence type="ECO:0000256" key="13">
    <source>
        <dbReference type="SAM" id="Phobius"/>
    </source>
</evidence>
<name>A0A314XET0_PRUYE</name>
<evidence type="ECO:0000313" key="15">
    <source>
        <dbReference type="EMBL" id="PQP91641.1"/>
    </source>
</evidence>
<dbReference type="Proteomes" id="UP000250321">
    <property type="component" value="Unassembled WGS sequence"/>
</dbReference>
<dbReference type="Gene3D" id="3.30.200.20">
    <property type="entry name" value="Phosphorylase Kinase, domain 1"/>
    <property type="match status" value="1"/>
</dbReference>
<keyword evidence="9" id="KW-0067">ATP-binding</keyword>
<dbReference type="GO" id="GO:0005524">
    <property type="term" value="F:ATP binding"/>
    <property type="evidence" value="ECO:0007669"/>
    <property type="project" value="UniProtKB-KW"/>
</dbReference>
<dbReference type="FunFam" id="1.10.510.10:FF:000069">
    <property type="entry name" value="probable serine/threonine-protein kinase At5g41260"/>
    <property type="match status" value="1"/>
</dbReference>
<dbReference type="SUPFAM" id="SSF48452">
    <property type="entry name" value="TPR-like"/>
    <property type="match status" value="1"/>
</dbReference>
<keyword evidence="10 13" id="KW-0472">Membrane</keyword>
<reference evidence="15 16" key="1">
    <citation type="submission" date="2018-02" db="EMBL/GenBank/DDBJ databases">
        <title>Draft genome of wild Prunus yedoensis var. nudiflora.</title>
        <authorList>
            <person name="Baek S."/>
            <person name="Kim J.-H."/>
            <person name="Choi K."/>
            <person name="Kim G.-B."/>
            <person name="Cho A."/>
            <person name="Jang H."/>
            <person name="Shin C.-H."/>
            <person name="Yu H.-J."/>
            <person name="Mun J.-H."/>
        </authorList>
    </citation>
    <scope>NUCLEOTIDE SEQUENCE [LARGE SCALE GENOMIC DNA]</scope>
    <source>
        <strain evidence="16">cv. Jeju island</strain>
        <tissue evidence="15">Leaf</tissue>
    </source>
</reference>
<dbReference type="Pfam" id="PF25575">
    <property type="entry name" value="TPR_BSK1_C"/>
    <property type="match status" value="1"/>
</dbReference>
<keyword evidence="4" id="KW-0723">Serine/threonine-protein kinase</keyword>
<evidence type="ECO:0000256" key="5">
    <source>
        <dbReference type="ARBA" id="ARBA00022679"/>
    </source>
</evidence>
<dbReference type="PANTHER" id="PTHR45863">
    <property type="entry name" value="SERINE/THREONINE-PROTEIN KINASE BSK5"/>
    <property type="match status" value="1"/>
</dbReference>
<feature type="transmembrane region" description="Helical" evidence="13">
    <location>
        <begin position="107"/>
        <end position="129"/>
    </location>
</feature>
<evidence type="ECO:0000256" key="8">
    <source>
        <dbReference type="ARBA" id="ARBA00022777"/>
    </source>
</evidence>
<dbReference type="InterPro" id="IPR001245">
    <property type="entry name" value="Ser-Thr/Tyr_kinase_cat_dom"/>
</dbReference>
<evidence type="ECO:0000256" key="4">
    <source>
        <dbReference type="ARBA" id="ARBA00022527"/>
    </source>
</evidence>
<comment type="caution">
    <text evidence="15">The sequence shown here is derived from an EMBL/GenBank/DDBJ whole genome shotgun (WGS) entry which is preliminary data.</text>
</comment>
<organism evidence="15 16">
    <name type="scientific">Prunus yedoensis var. nudiflora</name>
    <dbReference type="NCBI Taxonomy" id="2094558"/>
    <lineage>
        <taxon>Eukaryota</taxon>
        <taxon>Viridiplantae</taxon>
        <taxon>Streptophyta</taxon>
        <taxon>Embryophyta</taxon>
        <taxon>Tracheophyta</taxon>
        <taxon>Spermatophyta</taxon>
        <taxon>Magnoliopsida</taxon>
        <taxon>eudicotyledons</taxon>
        <taxon>Gunneridae</taxon>
        <taxon>Pentapetalae</taxon>
        <taxon>rosids</taxon>
        <taxon>fabids</taxon>
        <taxon>Rosales</taxon>
        <taxon>Rosaceae</taxon>
        <taxon>Amygdaloideae</taxon>
        <taxon>Amygdaleae</taxon>
        <taxon>Prunus</taxon>
    </lineage>
</organism>
<dbReference type="AlphaFoldDB" id="A0A314XET0"/>
<keyword evidence="16" id="KW-1185">Reference proteome</keyword>
<dbReference type="InterPro" id="IPR000719">
    <property type="entry name" value="Prot_kinase_dom"/>
</dbReference>
<keyword evidence="13" id="KW-1133">Transmembrane helix</keyword>
<keyword evidence="7" id="KW-0547">Nucleotide-binding</keyword>
<dbReference type="FunFam" id="1.25.40.10:FF:000016">
    <property type="entry name" value="probable serine/threonine-protein kinase At4g35230"/>
    <property type="match status" value="1"/>
</dbReference>
<dbReference type="InterPro" id="IPR011009">
    <property type="entry name" value="Kinase-like_dom_sf"/>
</dbReference>
<dbReference type="Gene3D" id="1.25.40.10">
    <property type="entry name" value="Tetratricopeptide repeat domain"/>
    <property type="match status" value="1"/>
</dbReference>
<dbReference type="EMBL" id="PJQY01002678">
    <property type="protein sequence ID" value="PQP91641.1"/>
    <property type="molecule type" value="Genomic_DNA"/>
</dbReference>
<evidence type="ECO:0000256" key="6">
    <source>
        <dbReference type="ARBA" id="ARBA00022707"/>
    </source>
</evidence>